<sequence>MPSFSNNPLATLLHRILHQIVDPLVVAEHPSPSPPQ</sequence>
<accession>A0A0A9HAN9</accession>
<dbReference type="AlphaFoldDB" id="A0A0A9HAN9"/>
<name>A0A0A9HAN9_ARUDO</name>
<evidence type="ECO:0000313" key="1">
    <source>
        <dbReference type="EMBL" id="JAE32879.1"/>
    </source>
</evidence>
<proteinExistence type="predicted"/>
<reference evidence="1" key="1">
    <citation type="submission" date="2014-09" db="EMBL/GenBank/DDBJ databases">
        <authorList>
            <person name="Magalhaes I.L.F."/>
            <person name="Oliveira U."/>
            <person name="Santos F.R."/>
            <person name="Vidigal T.H.D.A."/>
            <person name="Brescovit A.D."/>
            <person name="Santos A.J."/>
        </authorList>
    </citation>
    <scope>NUCLEOTIDE SEQUENCE</scope>
    <source>
        <tissue evidence="1">Shoot tissue taken approximately 20 cm above the soil surface</tissue>
    </source>
</reference>
<protein>
    <submittedName>
        <fullName evidence="1">Uncharacterized protein</fullName>
    </submittedName>
</protein>
<dbReference type="EMBL" id="GBRH01165017">
    <property type="protein sequence ID" value="JAE32879.1"/>
    <property type="molecule type" value="Transcribed_RNA"/>
</dbReference>
<reference evidence="1" key="2">
    <citation type="journal article" date="2015" name="Data Brief">
        <title>Shoot transcriptome of the giant reed, Arundo donax.</title>
        <authorList>
            <person name="Barrero R.A."/>
            <person name="Guerrero F.D."/>
            <person name="Moolhuijzen P."/>
            <person name="Goolsby J.A."/>
            <person name="Tidwell J."/>
            <person name="Bellgard S.E."/>
            <person name="Bellgard M.I."/>
        </authorList>
    </citation>
    <scope>NUCLEOTIDE SEQUENCE</scope>
    <source>
        <tissue evidence="1">Shoot tissue taken approximately 20 cm above the soil surface</tissue>
    </source>
</reference>
<organism evidence="1">
    <name type="scientific">Arundo donax</name>
    <name type="common">Giant reed</name>
    <name type="synonym">Donax arundinaceus</name>
    <dbReference type="NCBI Taxonomy" id="35708"/>
    <lineage>
        <taxon>Eukaryota</taxon>
        <taxon>Viridiplantae</taxon>
        <taxon>Streptophyta</taxon>
        <taxon>Embryophyta</taxon>
        <taxon>Tracheophyta</taxon>
        <taxon>Spermatophyta</taxon>
        <taxon>Magnoliopsida</taxon>
        <taxon>Liliopsida</taxon>
        <taxon>Poales</taxon>
        <taxon>Poaceae</taxon>
        <taxon>PACMAD clade</taxon>
        <taxon>Arundinoideae</taxon>
        <taxon>Arundineae</taxon>
        <taxon>Arundo</taxon>
    </lineage>
</organism>